<organism evidence="1 2">
    <name type="scientific">Brachionus plicatilis</name>
    <name type="common">Marine rotifer</name>
    <name type="synonym">Brachionus muelleri</name>
    <dbReference type="NCBI Taxonomy" id="10195"/>
    <lineage>
        <taxon>Eukaryota</taxon>
        <taxon>Metazoa</taxon>
        <taxon>Spiralia</taxon>
        <taxon>Gnathifera</taxon>
        <taxon>Rotifera</taxon>
        <taxon>Eurotatoria</taxon>
        <taxon>Monogononta</taxon>
        <taxon>Pseudotrocha</taxon>
        <taxon>Ploima</taxon>
        <taxon>Brachionidae</taxon>
        <taxon>Brachionus</taxon>
    </lineage>
</organism>
<evidence type="ECO:0000313" key="1">
    <source>
        <dbReference type="EMBL" id="RNA14605.1"/>
    </source>
</evidence>
<gene>
    <name evidence="1" type="ORF">BpHYR1_005688</name>
</gene>
<keyword evidence="2" id="KW-1185">Reference proteome</keyword>
<protein>
    <submittedName>
        <fullName evidence="1">Uncharacterized protein</fullName>
    </submittedName>
</protein>
<dbReference type="AlphaFoldDB" id="A0A3M7QUH4"/>
<evidence type="ECO:0000313" key="2">
    <source>
        <dbReference type="Proteomes" id="UP000276133"/>
    </source>
</evidence>
<reference evidence="1 2" key="1">
    <citation type="journal article" date="2018" name="Sci. Rep.">
        <title>Genomic signatures of local adaptation to the degree of environmental predictability in rotifers.</title>
        <authorList>
            <person name="Franch-Gras L."/>
            <person name="Hahn C."/>
            <person name="Garcia-Roger E.M."/>
            <person name="Carmona M.J."/>
            <person name="Serra M."/>
            <person name="Gomez A."/>
        </authorList>
    </citation>
    <scope>NUCLEOTIDE SEQUENCE [LARGE SCALE GENOMIC DNA]</scope>
    <source>
        <strain evidence="1">HYR1</strain>
    </source>
</reference>
<name>A0A3M7QUH4_BRAPC</name>
<comment type="caution">
    <text evidence="1">The sequence shown here is derived from an EMBL/GenBank/DDBJ whole genome shotgun (WGS) entry which is preliminary data.</text>
</comment>
<dbReference type="EMBL" id="REGN01005155">
    <property type="protein sequence ID" value="RNA14605.1"/>
    <property type="molecule type" value="Genomic_DNA"/>
</dbReference>
<sequence length="59" mass="6820">MKETKTDDDVIWRWTGFRNSNSVSQLILQFSAAFFTHIPCSRGHIQAELVKSKVMSNFD</sequence>
<dbReference type="Proteomes" id="UP000276133">
    <property type="component" value="Unassembled WGS sequence"/>
</dbReference>
<proteinExistence type="predicted"/>
<accession>A0A3M7QUH4</accession>